<dbReference type="InterPro" id="IPR046342">
    <property type="entry name" value="CBS_dom_sf"/>
</dbReference>
<dbReference type="InterPro" id="IPR051257">
    <property type="entry name" value="Diverse_CBS-Domain"/>
</dbReference>
<gene>
    <name evidence="4" type="ORF">GA0061098_1014190</name>
</gene>
<dbReference type="SMART" id="SM00116">
    <property type="entry name" value="CBS"/>
    <property type="match status" value="2"/>
</dbReference>
<keyword evidence="5" id="KW-1185">Reference proteome</keyword>
<dbReference type="Pfam" id="PF00571">
    <property type="entry name" value="CBS"/>
    <property type="match status" value="2"/>
</dbReference>
<evidence type="ECO:0000259" key="3">
    <source>
        <dbReference type="PROSITE" id="PS51371"/>
    </source>
</evidence>
<sequence length="159" mass="17033">MKVREVMTNRIPRIRMDSNLQQAAEIVALSGASDLMVVNEQGELMGVISAGDILRACLPKIDDILAEGGSLEQALALVLKMGRGLSRQPMAPLMITEPIIVDPDDHVAKVAVTLVQTNIHSLPVVRDGRLLGLVTRATILETVVGRLHSVSLDVGNSLV</sequence>
<evidence type="ECO:0000256" key="2">
    <source>
        <dbReference type="PROSITE-ProRule" id="PRU00703"/>
    </source>
</evidence>
<organism evidence="4 5">
    <name type="scientific">Bradyrhizobium shewense</name>
    <dbReference type="NCBI Taxonomy" id="1761772"/>
    <lineage>
        <taxon>Bacteria</taxon>
        <taxon>Pseudomonadati</taxon>
        <taxon>Pseudomonadota</taxon>
        <taxon>Alphaproteobacteria</taxon>
        <taxon>Hyphomicrobiales</taxon>
        <taxon>Nitrobacteraceae</taxon>
        <taxon>Bradyrhizobium</taxon>
    </lineage>
</organism>
<dbReference type="EMBL" id="FMAI01000014">
    <property type="protein sequence ID" value="SCB50617.1"/>
    <property type="molecule type" value="Genomic_DNA"/>
</dbReference>
<dbReference type="SUPFAM" id="SSF54631">
    <property type="entry name" value="CBS-domain pair"/>
    <property type="match status" value="1"/>
</dbReference>
<reference evidence="5" key="1">
    <citation type="submission" date="2016-08" db="EMBL/GenBank/DDBJ databases">
        <authorList>
            <person name="Varghese N."/>
            <person name="Submissions Spin"/>
        </authorList>
    </citation>
    <scope>NUCLEOTIDE SEQUENCE [LARGE SCALE GENOMIC DNA]</scope>
    <source>
        <strain evidence="5">ERR11</strain>
    </source>
</reference>
<name>A0A1C3XE99_9BRAD</name>
<dbReference type="InterPro" id="IPR000644">
    <property type="entry name" value="CBS_dom"/>
</dbReference>
<dbReference type="Proteomes" id="UP000199184">
    <property type="component" value="Unassembled WGS sequence"/>
</dbReference>
<evidence type="ECO:0000313" key="4">
    <source>
        <dbReference type="EMBL" id="SCB50617.1"/>
    </source>
</evidence>
<proteinExistence type="predicted"/>
<dbReference type="Gene3D" id="3.10.580.10">
    <property type="entry name" value="CBS-domain"/>
    <property type="match status" value="1"/>
</dbReference>
<feature type="domain" description="CBS" evidence="3">
    <location>
        <begin position="7"/>
        <end position="64"/>
    </location>
</feature>
<keyword evidence="1 2" id="KW-0129">CBS domain</keyword>
<protein>
    <submittedName>
        <fullName evidence="4">CBS domain-containing protein</fullName>
    </submittedName>
</protein>
<evidence type="ECO:0000256" key="1">
    <source>
        <dbReference type="ARBA" id="ARBA00023122"/>
    </source>
</evidence>
<accession>A0A1C3XE99</accession>
<dbReference type="PANTHER" id="PTHR43080:SF2">
    <property type="entry name" value="CBS DOMAIN-CONTAINING PROTEIN"/>
    <property type="match status" value="1"/>
</dbReference>
<dbReference type="PANTHER" id="PTHR43080">
    <property type="entry name" value="CBS DOMAIN-CONTAINING PROTEIN CBSX3, MITOCHONDRIAL"/>
    <property type="match status" value="1"/>
</dbReference>
<dbReference type="RefSeq" id="WP_091963109.1">
    <property type="nucleotide sequence ID" value="NZ_FMAI01000014.1"/>
</dbReference>
<dbReference type="PROSITE" id="PS51371">
    <property type="entry name" value="CBS"/>
    <property type="match status" value="2"/>
</dbReference>
<feature type="domain" description="CBS" evidence="3">
    <location>
        <begin position="94"/>
        <end position="150"/>
    </location>
</feature>
<evidence type="ECO:0000313" key="5">
    <source>
        <dbReference type="Proteomes" id="UP000199184"/>
    </source>
</evidence>
<dbReference type="AlphaFoldDB" id="A0A1C3XE99"/>